<name>A0A370HWJ8_9NOCA</name>
<accession>A0A370HWJ8</accession>
<dbReference type="RefSeq" id="WP_068005526.1">
    <property type="nucleotide sequence ID" value="NZ_QQBC01000012.1"/>
</dbReference>
<organism evidence="1 2">
    <name type="scientific">Nocardia pseudobrasiliensis</name>
    <dbReference type="NCBI Taxonomy" id="45979"/>
    <lineage>
        <taxon>Bacteria</taxon>
        <taxon>Bacillati</taxon>
        <taxon>Actinomycetota</taxon>
        <taxon>Actinomycetes</taxon>
        <taxon>Mycobacteriales</taxon>
        <taxon>Nocardiaceae</taxon>
        <taxon>Nocardia</taxon>
    </lineage>
</organism>
<dbReference type="AlphaFoldDB" id="A0A370HWJ8"/>
<protein>
    <submittedName>
        <fullName evidence="1">Uncharacterized protein</fullName>
    </submittedName>
</protein>
<evidence type="ECO:0000313" key="2">
    <source>
        <dbReference type="Proteomes" id="UP000254869"/>
    </source>
</evidence>
<dbReference type="EMBL" id="QQBC01000012">
    <property type="protein sequence ID" value="RDI62886.1"/>
    <property type="molecule type" value="Genomic_DNA"/>
</dbReference>
<sequence>MALRITAWLITSDLSPEFAQYLPTAQSGVWTLSWLPEAALTRDQAISGMVLDETLSDPRLVHNGLAWELAAFRAAELGITLERALIRLYGRIVAHAGDGEPESSRGDGPGRPLIAVGRV</sequence>
<comment type="caution">
    <text evidence="1">The sequence shown here is derived from an EMBL/GenBank/DDBJ whole genome shotgun (WGS) entry which is preliminary data.</text>
</comment>
<reference evidence="1 2" key="1">
    <citation type="submission" date="2018-07" db="EMBL/GenBank/DDBJ databases">
        <title>Genomic Encyclopedia of Type Strains, Phase IV (KMG-IV): sequencing the most valuable type-strain genomes for metagenomic binning, comparative biology and taxonomic classification.</title>
        <authorList>
            <person name="Goeker M."/>
        </authorList>
    </citation>
    <scope>NUCLEOTIDE SEQUENCE [LARGE SCALE GENOMIC DNA]</scope>
    <source>
        <strain evidence="1 2">DSM 44290</strain>
    </source>
</reference>
<evidence type="ECO:0000313" key="1">
    <source>
        <dbReference type="EMBL" id="RDI62886.1"/>
    </source>
</evidence>
<keyword evidence="2" id="KW-1185">Reference proteome</keyword>
<dbReference type="Proteomes" id="UP000254869">
    <property type="component" value="Unassembled WGS sequence"/>
</dbReference>
<gene>
    <name evidence="1" type="ORF">DFR76_112204</name>
</gene>
<proteinExistence type="predicted"/>